<protein>
    <submittedName>
        <fullName evidence="2">Uncharacterized protein</fullName>
    </submittedName>
</protein>
<proteinExistence type="predicted"/>
<evidence type="ECO:0000313" key="2">
    <source>
        <dbReference type="EMBL" id="GAA2134987.1"/>
    </source>
</evidence>
<evidence type="ECO:0000256" key="1">
    <source>
        <dbReference type="SAM" id="MobiDB-lite"/>
    </source>
</evidence>
<evidence type="ECO:0000313" key="3">
    <source>
        <dbReference type="Proteomes" id="UP001422759"/>
    </source>
</evidence>
<keyword evidence="3" id="KW-1185">Reference proteome</keyword>
<dbReference type="Proteomes" id="UP001422759">
    <property type="component" value="Unassembled WGS sequence"/>
</dbReference>
<name>A0ABN2Z0S4_9ACTN</name>
<accession>A0ABN2Z0S4</accession>
<reference evidence="2 3" key="1">
    <citation type="journal article" date="2019" name="Int. J. Syst. Evol. Microbiol.">
        <title>The Global Catalogue of Microorganisms (GCM) 10K type strain sequencing project: providing services to taxonomists for standard genome sequencing and annotation.</title>
        <authorList>
            <consortium name="The Broad Institute Genomics Platform"/>
            <consortium name="The Broad Institute Genome Sequencing Center for Infectious Disease"/>
            <person name="Wu L."/>
            <person name="Ma J."/>
        </authorList>
    </citation>
    <scope>NUCLEOTIDE SEQUENCE [LARGE SCALE GENOMIC DNA]</scope>
    <source>
        <strain evidence="2 3">JCM 14560</strain>
    </source>
</reference>
<feature type="compositionally biased region" description="Basic and acidic residues" evidence="1">
    <location>
        <begin position="11"/>
        <end position="21"/>
    </location>
</feature>
<sequence length="92" mass="9887">MAGAGQCVKNGAERDRPRSEGEAQGGAEHQHADPAGQQQGLPDRPGPSCRGGERRRVSGKHKSDIRLGKPKLVKSFDLGVRHLSRIGQVRLT</sequence>
<comment type="caution">
    <text evidence="2">The sequence shown here is derived from an EMBL/GenBank/DDBJ whole genome shotgun (WGS) entry which is preliminary data.</text>
</comment>
<feature type="compositionally biased region" description="Basic and acidic residues" evidence="1">
    <location>
        <begin position="51"/>
        <end position="67"/>
    </location>
</feature>
<dbReference type="EMBL" id="BAAANT010000005">
    <property type="protein sequence ID" value="GAA2134987.1"/>
    <property type="molecule type" value="Genomic_DNA"/>
</dbReference>
<feature type="region of interest" description="Disordered" evidence="1">
    <location>
        <begin position="1"/>
        <end position="70"/>
    </location>
</feature>
<organism evidence="2 3">
    <name type="scientific">Kitasatospora kazusensis</name>
    <dbReference type="NCBI Taxonomy" id="407974"/>
    <lineage>
        <taxon>Bacteria</taxon>
        <taxon>Bacillati</taxon>
        <taxon>Actinomycetota</taxon>
        <taxon>Actinomycetes</taxon>
        <taxon>Kitasatosporales</taxon>
        <taxon>Streptomycetaceae</taxon>
        <taxon>Kitasatospora</taxon>
    </lineage>
</organism>
<gene>
    <name evidence="2" type="ORF">GCM10009760_13000</name>
</gene>